<dbReference type="InterPro" id="IPR043502">
    <property type="entry name" value="DNA/RNA_pol_sf"/>
</dbReference>
<reference evidence="17 18" key="1">
    <citation type="submission" date="2015-09" db="EMBL/GenBank/DDBJ databases">
        <authorList>
            <consortium name="Pathogen Informatics"/>
        </authorList>
    </citation>
    <scope>NUCLEOTIDE SEQUENCE [LARGE SCALE GENOMIC DNA]</scope>
    <source>
        <strain evidence="17 18">2789STDY5834939</strain>
    </source>
</reference>
<comment type="catalytic activity">
    <reaction evidence="14 15">
        <text>DNA(n) + a 2'-deoxyribonucleoside 5'-triphosphate = DNA(n+1) + diphosphate</text>
        <dbReference type="Rhea" id="RHEA:22508"/>
        <dbReference type="Rhea" id="RHEA-COMP:17339"/>
        <dbReference type="Rhea" id="RHEA-COMP:17340"/>
        <dbReference type="ChEBI" id="CHEBI:33019"/>
        <dbReference type="ChEBI" id="CHEBI:61560"/>
        <dbReference type="ChEBI" id="CHEBI:173112"/>
        <dbReference type="EC" id="2.7.7.7"/>
    </reaction>
</comment>
<comment type="function">
    <text evidence="15">Poorly processive, error-prone DNA polymerase involved in untargeted mutagenesis. Copies undamaged DNA at stalled replication forks, which arise in vivo from mismatched or misaligned primer ends. These misaligned primers can be extended by PolIV. Exhibits no 3'-5' exonuclease (proofreading) activity. May be involved in translesional synthesis, in conjunction with the beta clamp from PolIII.</text>
</comment>
<protein>
    <recommendedName>
        <fullName evidence="15">DNA polymerase IV</fullName>
        <shortName evidence="15">Pol IV</shortName>
        <ecNumber evidence="15">2.7.7.7</ecNumber>
    </recommendedName>
</protein>
<evidence type="ECO:0000256" key="2">
    <source>
        <dbReference type="ARBA" id="ARBA00010945"/>
    </source>
</evidence>
<dbReference type="InterPro" id="IPR053848">
    <property type="entry name" value="IMS_HHH_1"/>
</dbReference>
<dbReference type="NCBIfam" id="NF002677">
    <property type="entry name" value="PRK02406.1"/>
    <property type="match status" value="1"/>
</dbReference>
<dbReference type="Pfam" id="PF11799">
    <property type="entry name" value="IMS_C"/>
    <property type="match status" value="1"/>
</dbReference>
<gene>
    <name evidence="17" type="primary">dinB_2</name>
    <name evidence="15" type="synonym">dinB</name>
    <name evidence="17" type="ORF">ERS852551_01805</name>
</gene>
<dbReference type="GO" id="GO:0006281">
    <property type="term" value="P:DNA repair"/>
    <property type="evidence" value="ECO:0007669"/>
    <property type="project" value="UniProtKB-UniRule"/>
</dbReference>
<keyword evidence="3 15" id="KW-0515">Mutator protein</keyword>
<dbReference type="GO" id="GO:0005829">
    <property type="term" value="C:cytosol"/>
    <property type="evidence" value="ECO:0007669"/>
    <property type="project" value="TreeGrafter"/>
</dbReference>
<dbReference type="GO" id="GO:0042276">
    <property type="term" value="P:error-prone translesion synthesis"/>
    <property type="evidence" value="ECO:0007669"/>
    <property type="project" value="TreeGrafter"/>
</dbReference>
<dbReference type="InterPro" id="IPR036775">
    <property type="entry name" value="DNA_pol_Y-fam_lit_finger_sf"/>
</dbReference>
<dbReference type="EC" id="2.7.7.7" evidence="15"/>
<accession>A0A174QVA5</accession>
<comment type="similarity">
    <text evidence="2 15">Belongs to the DNA polymerase type-Y family.</text>
</comment>
<keyword evidence="8 15" id="KW-0479">Metal-binding</keyword>
<keyword evidence="11 15" id="KW-0239">DNA-directed DNA polymerase</keyword>
<comment type="cofactor">
    <cofactor evidence="15">
        <name>Mg(2+)</name>
        <dbReference type="ChEBI" id="CHEBI:18420"/>
    </cofactor>
    <text evidence="15">Binds 2 magnesium ions per subunit.</text>
</comment>
<keyword evidence="4 15" id="KW-0963">Cytoplasm</keyword>
<dbReference type="PANTHER" id="PTHR11076">
    <property type="entry name" value="DNA REPAIR POLYMERASE UMUC / TRANSFERASE FAMILY MEMBER"/>
    <property type="match status" value="1"/>
</dbReference>
<evidence type="ECO:0000256" key="4">
    <source>
        <dbReference type="ARBA" id="ARBA00022490"/>
    </source>
</evidence>
<keyword evidence="6 15" id="KW-0548">Nucleotidyltransferase</keyword>
<dbReference type="HAMAP" id="MF_01113">
    <property type="entry name" value="DNApol_IV"/>
    <property type="match status" value="1"/>
</dbReference>
<dbReference type="Gene3D" id="3.40.1170.60">
    <property type="match status" value="1"/>
</dbReference>
<feature type="active site" evidence="15">
    <location>
        <position position="109"/>
    </location>
</feature>
<dbReference type="Pfam" id="PF21999">
    <property type="entry name" value="IMS_HHH_1"/>
    <property type="match status" value="1"/>
</dbReference>
<dbReference type="CDD" id="cd03586">
    <property type="entry name" value="PolY_Pol_IV_kappa"/>
    <property type="match status" value="1"/>
</dbReference>
<evidence type="ECO:0000256" key="8">
    <source>
        <dbReference type="ARBA" id="ARBA00022723"/>
    </source>
</evidence>
<dbReference type="InterPro" id="IPR050116">
    <property type="entry name" value="DNA_polymerase-Y"/>
</dbReference>
<comment type="subcellular location">
    <subcellularLocation>
        <location evidence="1 15">Cytoplasm</location>
    </subcellularLocation>
</comment>
<dbReference type="InterPro" id="IPR017961">
    <property type="entry name" value="DNA_pol_Y-fam_little_finger"/>
</dbReference>
<feature type="binding site" evidence="15">
    <location>
        <position position="108"/>
    </location>
    <ligand>
        <name>Mg(2+)</name>
        <dbReference type="ChEBI" id="CHEBI:18420"/>
    </ligand>
</feature>
<dbReference type="GO" id="GO:0009432">
    <property type="term" value="P:SOS response"/>
    <property type="evidence" value="ECO:0007669"/>
    <property type="project" value="TreeGrafter"/>
</dbReference>
<dbReference type="RefSeq" id="WP_055245058.1">
    <property type="nucleotide sequence ID" value="NZ_CABIWA010000013.1"/>
</dbReference>
<keyword evidence="10 15" id="KW-0460">Magnesium</keyword>
<dbReference type="GO" id="GO:0003887">
    <property type="term" value="F:DNA-directed DNA polymerase activity"/>
    <property type="evidence" value="ECO:0007669"/>
    <property type="project" value="UniProtKB-UniRule"/>
</dbReference>
<feature type="binding site" evidence="15">
    <location>
        <position position="12"/>
    </location>
    <ligand>
        <name>Mg(2+)</name>
        <dbReference type="ChEBI" id="CHEBI:18420"/>
    </ligand>
</feature>
<dbReference type="InterPro" id="IPR001126">
    <property type="entry name" value="UmuC"/>
</dbReference>
<organism evidence="17 18">
    <name type="scientific">Anaerotruncus colihominis</name>
    <dbReference type="NCBI Taxonomy" id="169435"/>
    <lineage>
        <taxon>Bacteria</taxon>
        <taxon>Bacillati</taxon>
        <taxon>Bacillota</taxon>
        <taxon>Clostridia</taxon>
        <taxon>Eubacteriales</taxon>
        <taxon>Oscillospiraceae</taxon>
        <taxon>Anaerotruncus</taxon>
    </lineage>
</organism>
<dbReference type="PANTHER" id="PTHR11076:SF35">
    <property type="entry name" value="DNA REPAIR PROTEIN HOMOLOG YOBH"/>
    <property type="match status" value="1"/>
</dbReference>
<dbReference type="Pfam" id="PF00817">
    <property type="entry name" value="IMS"/>
    <property type="match status" value="1"/>
</dbReference>
<dbReference type="NCBIfam" id="NF002848">
    <property type="entry name" value="PRK03103.1"/>
    <property type="match status" value="1"/>
</dbReference>
<dbReference type="SUPFAM" id="SSF56672">
    <property type="entry name" value="DNA/RNA polymerases"/>
    <property type="match status" value="1"/>
</dbReference>
<feature type="domain" description="UmuC" evidence="16">
    <location>
        <begin position="8"/>
        <end position="190"/>
    </location>
</feature>
<evidence type="ECO:0000256" key="9">
    <source>
        <dbReference type="ARBA" id="ARBA00022763"/>
    </source>
</evidence>
<evidence type="ECO:0000256" key="12">
    <source>
        <dbReference type="ARBA" id="ARBA00023125"/>
    </source>
</evidence>
<evidence type="ECO:0000256" key="14">
    <source>
        <dbReference type="ARBA" id="ARBA00049244"/>
    </source>
</evidence>
<dbReference type="GO" id="GO:0006261">
    <property type="term" value="P:DNA-templated DNA replication"/>
    <property type="evidence" value="ECO:0007669"/>
    <property type="project" value="UniProtKB-UniRule"/>
</dbReference>
<comment type="subunit">
    <text evidence="15">Monomer.</text>
</comment>
<keyword evidence="9 15" id="KW-0227">DNA damage</keyword>
<evidence type="ECO:0000256" key="15">
    <source>
        <dbReference type="HAMAP-Rule" id="MF_01113"/>
    </source>
</evidence>
<dbReference type="Gene3D" id="1.10.150.20">
    <property type="entry name" value="5' to 3' exonuclease, C-terminal subdomain"/>
    <property type="match status" value="1"/>
</dbReference>
<proteinExistence type="inferred from homology"/>
<evidence type="ECO:0000256" key="3">
    <source>
        <dbReference type="ARBA" id="ARBA00022457"/>
    </source>
</evidence>
<dbReference type="InterPro" id="IPR022880">
    <property type="entry name" value="DNApol_IV"/>
</dbReference>
<dbReference type="AlphaFoldDB" id="A0A174QVA5"/>
<evidence type="ECO:0000256" key="1">
    <source>
        <dbReference type="ARBA" id="ARBA00004496"/>
    </source>
</evidence>
<dbReference type="PIRSF" id="PIRSF036603">
    <property type="entry name" value="DPol_eta"/>
    <property type="match status" value="1"/>
</dbReference>
<keyword evidence="7 15" id="KW-0235">DNA replication</keyword>
<dbReference type="GO" id="GO:0003684">
    <property type="term" value="F:damaged DNA binding"/>
    <property type="evidence" value="ECO:0007669"/>
    <property type="project" value="InterPro"/>
</dbReference>
<dbReference type="SUPFAM" id="SSF100879">
    <property type="entry name" value="Lesion bypass DNA polymerase (Y-family), little finger domain"/>
    <property type="match status" value="1"/>
</dbReference>
<evidence type="ECO:0000256" key="5">
    <source>
        <dbReference type="ARBA" id="ARBA00022679"/>
    </source>
</evidence>
<evidence type="ECO:0000313" key="18">
    <source>
        <dbReference type="Proteomes" id="UP000095765"/>
    </source>
</evidence>
<evidence type="ECO:0000259" key="16">
    <source>
        <dbReference type="PROSITE" id="PS50173"/>
    </source>
</evidence>
<keyword evidence="12 15" id="KW-0238">DNA-binding</keyword>
<dbReference type="OrthoDB" id="9808813at2"/>
<dbReference type="PROSITE" id="PS50173">
    <property type="entry name" value="UMUC"/>
    <property type="match status" value="1"/>
</dbReference>
<dbReference type="Proteomes" id="UP000095765">
    <property type="component" value="Unassembled WGS sequence"/>
</dbReference>
<dbReference type="Gene3D" id="3.30.1490.100">
    <property type="entry name" value="DNA polymerase, Y-family, little finger domain"/>
    <property type="match status" value="1"/>
</dbReference>
<keyword evidence="5 15" id="KW-0808">Transferase</keyword>
<name>A0A174QVA5_9FIRM</name>
<dbReference type="GO" id="GO:0000287">
    <property type="term" value="F:magnesium ion binding"/>
    <property type="evidence" value="ECO:0007669"/>
    <property type="project" value="UniProtKB-UniRule"/>
</dbReference>
<dbReference type="InterPro" id="IPR043128">
    <property type="entry name" value="Rev_trsase/Diguanyl_cyclase"/>
</dbReference>
<evidence type="ECO:0000256" key="10">
    <source>
        <dbReference type="ARBA" id="ARBA00022842"/>
    </source>
</evidence>
<evidence type="ECO:0000256" key="6">
    <source>
        <dbReference type="ARBA" id="ARBA00022695"/>
    </source>
</evidence>
<evidence type="ECO:0000313" key="17">
    <source>
        <dbReference type="EMBL" id="CUP74805.1"/>
    </source>
</evidence>
<keyword evidence="13 15" id="KW-0234">DNA repair</keyword>
<evidence type="ECO:0000256" key="13">
    <source>
        <dbReference type="ARBA" id="ARBA00023204"/>
    </source>
</evidence>
<feature type="site" description="Substrate discrimination" evidence="15">
    <location>
        <position position="17"/>
    </location>
</feature>
<evidence type="ECO:0000256" key="11">
    <source>
        <dbReference type="ARBA" id="ARBA00022932"/>
    </source>
</evidence>
<sequence length="415" mass="46324">MKASERTILHVDCDAFYASVECLYNPALRGRPVAVVGDPELRHGIVLAKSQEAKLFGVQTGDALWQARQKCKEITFVPAHFEKYLSFSRMTKEIFSEYSDRCESFGLDESWIDLTGCTELFGDGPAVATQIRRRIKEELGITASVGVSFNKVFAKLGSDLNKPDGMTVIAYDGFKEQVWPLPVKTLLYVGRATTGKLKSYGITTIGALAQAPITFLEHRFGKIGRMLWMFANGLDTSPVSNIGAKSLIKSIGNSTTAPRDLITDQEIKITLYALCESISARLREHSFRCKTVALTIRDSSLTSFERQLALKRPSCITQELFDAAFSLYKQHHKCGLPVRSLGVRAANLMLIDCMQLSIFPDVARAQKQERIEETVDDIRRRFGHFAVQRGVMLTDPVLAINPKEDHIIHPIGFLN</sequence>
<dbReference type="EMBL" id="CZBE01000011">
    <property type="protein sequence ID" value="CUP74805.1"/>
    <property type="molecule type" value="Genomic_DNA"/>
</dbReference>
<dbReference type="Gene3D" id="3.30.70.270">
    <property type="match status" value="1"/>
</dbReference>
<evidence type="ECO:0000256" key="7">
    <source>
        <dbReference type="ARBA" id="ARBA00022705"/>
    </source>
</evidence>